<dbReference type="Proteomes" id="UP000016412">
    <property type="component" value="Unassembled WGS sequence"/>
</dbReference>
<proteinExistence type="inferred from homology"/>
<dbReference type="STRING" id="1125725.HMPREF1325_2327"/>
<dbReference type="GO" id="GO:0016491">
    <property type="term" value="F:oxidoreductase activity"/>
    <property type="evidence" value="ECO:0007669"/>
    <property type="project" value="UniProtKB-KW"/>
</dbReference>
<evidence type="ECO:0000313" key="12">
    <source>
        <dbReference type="Proteomes" id="UP000016646"/>
    </source>
</evidence>
<dbReference type="Proteomes" id="UP000016646">
    <property type="component" value="Unassembled WGS sequence"/>
</dbReference>
<dbReference type="GO" id="GO:0016020">
    <property type="term" value="C:membrane"/>
    <property type="evidence" value="ECO:0007669"/>
    <property type="project" value="InterPro"/>
</dbReference>
<dbReference type="InterPro" id="IPR050315">
    <property type="entry name" value="FAD-oxidoreductase_2"/>
</dbReference>
<keyword evidence="7" id="KW-0472">Membrane</keyword>
<reference evidence="11 12" key="1">
    <citation type="submission" date="2013-08" db="EMBL/GenBank/DDBJ databases">
        <authorList>
            <person name="Durkin A.S."/>
            <person name="Haft D.R."/>
            <person name="McCorrison J."/>
            <person name="Torralba M."/>
            <person name="Gillis M."/>
            <person name="Haft D.H."/>
            <person name="Methe B."/>
            <person name="Sutton G."/>
            <person name="Nelson K.E."/>
        </authorList>
    </citation>
    <scope>NUCLEOTIDE SEQUENCE [LARGE SCALE GENOMIC DNA]</scope>
    <source>
        <strain evidence="10 12">ATCC 35536</strain>
        <strain evidence="9 11">VPI DR56BR1116</strain>
    </source>
</reference>
<dbReference type="OrthoDB" id="9806724at2"/>
<dbReference type="SUPFAM" id="SSF51905">
    <property type="entry name" value="FAD/NAD(P)-binding domain"/>
    <property type="match status" value="1"/>
</dbReference>
<comment type="cofactor">
    <cofactor evidence="1">
        <name>FMN</name>
        <dbReference type="ChEBI" id="CHEBI:58210"/>
    </cofactor>
</comment>
<dbReference type="EMBL" id="AUZJ01000009">
    <property type="protein sequence ID" value="ERF61645.1"/>
    <property type="molecule type" value="Genomic_DNA"/>
</dbReference>
<dbReference type="InterPro" id="IPR003953">
    <property type="entry name" value="FAD-dep_OxRdtase_2_FAD-bd"/>
</dbReference>
<dbReference type="Gene3D" id="3.90.700.10">
    <property type="entry name" value="Succinate dehydrogenase/fumarate reductase flavoprotein, catalytic domain"/>
    <property type="match status" value="1"/>
</dbReference>
<dbReference type="GO" id="GO:0010181">
    <property type="term" value="F:FMN binding"/>
    <property type="evidence" value="ECO:0007669"/>
    <property type="project" value="InterPro"/>
</dbReference>
<dbReference type="AlphaFoldDB" id="U2MTN5"/>
<keyword evidence="4" id="KW-0285">Flavoprotein</keyword>
<dbReference type="Gene3D" id="3.50.50.60">
    <property type="entry name" value="FAD/NAD(P)-binding domain"/>
    <property type="match status" value="2"/>
</dbReference>
<dbReference type="eggNOG" id="COG1053">
    <property type="taxonomic scope" value="Bacteria"/>
</dbReference>
<evidence type="ECO:0000256" key="6">
    <source>
        <dbReference type="ARBA" id="ARBA00023002"/>
    </source>
</evidence>
<comment type="cofactor">
    <cofactor evidence="2">
        <name>FAD</name>
        <dbReference type="ChEBI" id="CHEBI:57692"/>
    </cofactor>
</comment>
<keyword evidence="6" id="KW-0560">Oxidoreductase</keyword>
<dbReference type="Pfam" id="PF00890">
    <property type="entry name" value="FAD_binding_2"/>
    <property type="match status" value="1"/>
</dbReference>
<dbReference type="Pfam" id="PF04205">
    <property type="entry name" value="FMN_bind"/>
    <property type="match status" value="1"/>
</dbReference>
<evidence type="ECO:0000259" key="8">
    <source>
        <dbReference type="SMART" id="SM00900"/>
    </source>
</evidence>
<dbReference type="Gene3D" id="3.90.1010.20">
    <property type="match status" value="1"/>
</dbReference>
<dbReference type="InterPro" id="IPR036188">
    <property type="entry name" value="FAD/NAD-bd_sf"/>
</dbReference>
<accession>U2MTN5</accession>
<keyword evidence="7" id="KW-1133">Transmembrane helix</keyword>
<evidence type="ECO:0000256" key="5">
    <source>
        <dbReference type="ARBA" id="ARBA00022827"/>
    </source>
</evidence>
<organism evidence="9 11">
    <name type="scientific">Treponema socranskii subsp. socranskii VPI DR56BR1116 = ATCC 35536</name>
    <dbReference type="NCBI Taxonomy" id="1125725"/>
    <lineage>
        <taxon>Bacteria</taxon>
        <taxon>Pseudomonadati</taxon>
        <taxon>Spirochaetota</taxon>
        <taxon>Spirochaetia</taxon>
        <taxon>Spirochaetales</taxon>
        <taxon>Treponemataceae</taxon>
        <taxon>Treponema</taxon>
    </lineage>
</organism>
<dbReference type="PANTHER" id="PTHR43400">
    <property type="entry name" value="FUMARATE REDUCTASE"/>
    <property type="match status" value="1"/>
</dbReference>
<dbReference type="InterPro" id="IPR027477">
    <property type="entry name" value="Succ_DH/fumarate_Rdtase_cat_sf"/>
</dbReference>
<dbReference type="InterPro" id="IPR007329">
    <property type="entry name" value="FMN-bd"/>
</dbReference>
<feature type="domain" description="FMN-binding" evidence="8">
    <location>
        <begin position="46"/>
        <end position="120"/>
    </location>
</feature>
<evidence type="ECO:0000256" key="1">
    <source>
        <dbReference type="ARBA" id="ARBA00001917"/>
    </source>
</evidence>
<keyword evidence="5" id="KW-0274">FAD</keyword>
<evidence type="ECO:0000313" key="11">
    <source>
        <dbReference type="Proteomes" id="UP000016412"/>
    </source>
</evidence>
<evidence type="ECO:0000256" key="3">
    <source>
        <dbReference type="ARBA" id="ARBA00008040"/>
    </source>
</evidence>
<comment type="similarity">
    <text evidence="3">Belongs to the FAD-dependent oxidoreductase 2 family. FRD/SDH subfamily.</text>
</comment>
<dbReference type="RefSeq" id="WP_021329521.1">
    <property type="nucleotide sequence ID" value="NZ_AUZJ01000009.1"/>
</dbReference>
<comment type="caution">
    <text evidence="9">The sequence shown here is derived from an EMBL/GenBank/DDBJ whole genome shotgun (WGS) entry which is preliminary data.</text>
</comment>
<dbReference type="SUPFAM" id="SSF56425">
    <property type="entry name" value="Succinate dehydrogenase/fumarate reductase flavoprotein, catalytic domain"/>
    <property type="match status" value="1"/>
</dbReference>
<dbReference type="EMBL" id="AVQI01000050">
    <property type="protein sequence ID" value="ERK02599.1"/>
    <property type="molecule type" value="Genomic_DNA"/>
</dbReference>
<dbReference type="PANTHER" id="PTHR43400:SF7">
    <property type="entry name" value="FAD-DEPENDENT OXIDOREDUCTASE 2 FAD BINDING DOMAIN-CONTAINING PROTEIN"/>
    <property type="match status" value="1"/>
</dbReference>
<feature type="transmembrane region" description="Helical" evidence="7">
    <location>
        <begin position="9"/>
        <end position="26"/>
    </location>
</feature>
<keyword evidence="7" id="KW-0812">Transmembrane</keyword>
<name>U2MTN5_TRESO</name>
<evidence type="ECO:0000313" key="9">
    <source>
        <dbReference type="EMBL" id="ERF61645.1"/>
    </source>
</evidence>
<evidence type="ECO:0000256" key="2">
    <source>
        <dbReference type="ARBA" id="ARBA00001974"/>
    </source>
</evidence>
<dbReference type="eggNOG" id="COG3976">
    <property type="taxonomic scope" value="Bacteria"/>
</dbReference>
<dbReference type="PATRIC" id="fig|1125725.3.peg.391"/>
<sequence>MHTDFIGRIVRRFTVLGIAAITAVFFSCGKPKIAFKAGDYTATAAGRNGDIKIRVLFTDSRIKEINVLESAETAGLGDVAIEKIAKKVIDEQTLTVDAVAGATISSKALLAALADCVTQAGANPDALKKSARNASAAKSETYSADIVIVGAGAAGLTAGITASEAGANVIVLEKGASVAVSNGAVAGGPIAVGTRIQKTEGENLTLEKLYTHMNDFANSTINSSLLHKCLAVSGETIDMMQDLGLDIYLRRDAYGIGFRARHGIKQKGADRMRFLREKIESKGGNFLFETAGKKLIVKDGHVIGIEAEKSDGTKVIVNAKAVLVATGGYLGSEEFIRKKFGNITVNPLGNTLSTGDGIAMILDAGGVEDRNWGIVANEFSAANKKAGQWTIKCNQNLRFGIYGGLIVNSDGNRFFSEDVMANKPLSGAQSALREGKYYAVMDDAYYKSVCTKGIFETLGKPQSWIAGERNLSAEAPASAAHIKILTEAPSQLAEAIEQGWAYKADTIEEAASHFALTALAKTVARYNALCATGKDEDFYKNPVFLTPVSKGPFYVFEYETSAWCTLGGVKVDDSLRALDANNKPIPGLYAAGIDAGSAFTAPYYDNEGSAFGISLSSGTLAGRTMAAYVKEL</sequence>
<evidence type="ECO:0000313" key="10">
    <source>
        <dbReference type="EMBL" id="ERK02599.1"/>
    </source>
</evidence>
<keyword evidence="12" id="KW-1185">Reference proteome</keyword>
<protein>
    <submittedName>
        <fullName evidence="9">FAD binding domain protein</fullName>
    </submittedName>
</protein>
<gene>
    <name evidence="10" type="ORF">HMPREF0860_0079</name>
    <name evidence="9" type="ORF">HMPREF1325_2327</name>
</gene>
<evidence type="ECO:0000256" key="4">
    <source>
        <dbReference type="ARBA" id="ARBA00022630"/>
    </source>
</evidence>
<dbReference type="SMART" id="SM00900">
    <property type="entry name" value="FMN_bind"/>
    <property type="match status" value="1"/>
</dbReference>
<evidence type="ECO:0000256" key="7">
    <source>
        <dbReference type="SAM" id="Phobius"/>
    </source>
</evidence>
<dbReference type="PRINTS" id="PR00411">
    <property type="entry name" value="PNDRDTASEI"/>
</dbReference>